<dbReference type="Proteomes" id="UP000053171">
    <property type="component" value="Unassembled WGS sequence"/>
</dbReference>
<reference evidence="5" key="2">
    <citation type="submission" date="2016-04" db="EMBL/GenBank/DDBJ databases">
        <authorList>
            <person name="Evans L.H."/>
            <person name="Alamgir A."/>
            <person name="Owens N."/>
            <person name="Weber N.D."/>
            <person name="Virtaneva K."/>
            <person name="Barbian K."/>
            <person name="Babar A."/>
            <person name="Rosenke K."/>
        </authorList>
    </citation>
    <scope>NUCLEOTIDE SEQUENCE [LARGE SCALE GENOMIC DNA]</scope>
    <source>
        <strain evidence="5">RUTW2-3</strain>
    </source>
</reference>
<dbReference type="Pfam" id="PF01668">
    <property type="entry name" value="SmpB"/>
    <property type="match status" value="1"/>
</dbReference>
<name>A0A147E7B1_9MICC</name>
<dbReference type="EMBL" id="MODZ01000003">
    <property type="protein sequence ID" value="OIJ36461.1"/>
    <property type="molecule type" value="Genomic_DNA"/>
</dbReference>
<dbReference type="GO" id="GO:0070929">
    <property type="term" value="P:trans-translation"/>
    <property type="evidence" value="ECO:0007669"/>
    <property type="project" value="UniProtKB-UniRule"/>
</dbReference>
<gene>
    <name evidence="3 7" type="primary">smpB</name>
    <name evidence="5" type="ORF">AN277_0204525</name>
    <name evidence="6" type="ORF">BK826_03345</name>
    <name evidence="7" type="ORF">I6G21_00255</name>
</gene>
<evidence type="ECO:0000256" key="1">
    <source>
        <dbReference type="ARBA" id="ARBA00022490"/>
    </source>
</evidence>
<dbReference type="GO" id="GO:0070930">
    <property type="term" value="P:trans-translation-dependent protein tagging"/>
    <property type="evidence" value="ECO:0007669"/>
    <property type="project" value="TreeGrafter"/>
</dbReference>
<evidence type="ECO:0000313" key="8">
    <source>
        <dbReference type="Proteomes" id="UP000053171"/>
    </source>
</evidence>
<dbReference type="CDD" id="cd09294">
    <property type="entry name" value="SmpB"/>
    <property type="match status" value="1"/>
</dbReference>
<keyword evidence="1 3" id="KW-0963">Cytoplasm</keyword>
<dbReference type="HAMAP" id="MF_00023">
    <property type="entry name" value="SmpB"/>
    <property type="match status" value="1"/>
</dbReference>
<dbReference type="OrthoDB" id="9805462at2"/>
<evidence type="ECO:0000313" key="7">
    <source>
        <dbReference type="EMBL" id="QPT53694.1"/>
    </source>
</evidence>
<dbReference type="PROSITE" id="PS01317">
    <property type="entry name" value="SSRP"/>
    <property type="match status" value="1"/>
</dbReference>
<dbReference type="GeneID" id="61261779"/>
<dbReference type="Proteomes" id="UP000594975">
    <property type="component" value="Chromosome"/>
</dbReference>
<evidence type="ECO:0000313" key="9">
    <source>
        <dbReference type="Proteomes" id="UP000179540"/>
    </source>
</evidence>
<protein>
    <recommendedName>
        <fullName evidence="3">SsrA-binding protein</fullName>
    </recommendedName>
    <alternativeName>
        <fullName evidence="3">Small protein B</fullName>
    </alternativeName>
</protein>
<evidence type="ECO:0000313" key="5">
    <source>
        <dbReference type="EMBL" id="OAX52236.1"/>
    </source>
</evidence>
<dbReference type="RefSeq" id="WP_058731279.1">
    <property type="nucleotide sequence ID" value="NZ_CP065738.1"/>
</dbReference>
<comment type="similarity">
    <text evidence="3">Belongs to the SmpB family.</text>
</comment>
<comment type="subcellular location">
    <subcellularLocation>
        <location evidence="3">Cytoplasm</location>
    </subcellularLocation>
    <text evidence="3">The tmRNA-SmpB complex associates with stalled 70S ribosomes.</text>
</comment>
<dbReference type="GO" id="GO:0005829">
    <property type="term" value="C:cytosol"/>
    <property type="evidence" value="ECO:0007669"/>
    <property type="project" value="TreeGrafter"/>
</dbReference>
<dbReference type="PATRIC" id="fig|37923.10.peg.1633"/>
<dbReference type="NCBIfam" id="NF003843">
    <property type="entry name" value="PRK05422.1"/>
    <property type="match status" value="1"/>
</dbReference>
<evidence type="ECO:0000256" key="2">
    <source>
        <dbReference type="ARBA" id="ARBA00022884"/>
    </source>
</evidence>
<dbReference type="EMBL" id="CP065738">
    <property type="protein sequence ID" value="QPT53694.1"/>
    <property type="molecule type" value="Genomic_DNA"/>
</dbReference>
<evidence type="ECO:0000313" key="6">
    <source>
        <dbReference type="EMBL" id="OIJ36461.1"/>
    </source>
</evidence>
<feature type="compositionally biased region" description="Basic and acidic residues" evidence="4">
    <location>
        <begin position="146"/>
        <end position="158"/>
    </location>
</feature>
<proteinExistence type="inferred from homology"/>
<dbReference type="KEGG" id="rkr:I6G21_00255"/>
<dbReference type="SUPFAM" id="SSF74982">
    <property type="entry name" value="Small protein B (SmpB)"/>
    <property type="match status" value="1"/>
</dbReference>
<dbReference type="EMBL" id="LJBJ02000006">
    <property type="protein sequence ID" value="OAX52236.1"/>
    <property type="molecule type" value="Genomic_DNA"/>
</dbReference>
<dbReference type="PANTHER" id="PTHR30308">
    <property type="entry name" value="TMRNA-BINDING COMPONENT OF TRANS-TRANSLATION TAGGING COMPLEX"/>
    <property type="match status" value="1"/>
</dbReference>
<sequence>MAATKKKKGLRETADGRQVIATNRRARHDYNLIDTYEAGVVLLGTEVKSLRDGGASIVDGFCQFTGGELWLENIHIAEYGHGSWTNHAARRRRKLLLHRTELRRLEQKGKETGYTIIPLQLYFRDGRAKVEIALAQGKREYDKRHALREAQDKREAQRAMRYRNLG</sequence>
<evidence type="ECO:0000256" key="4">
    <source>
        <dbReference type="SAM" id="MobiDB-lite"/>
    </source>
</evidence>
<dbReference type="InterPro" id="IPR000037">
    <property type="entry name" value="SsrA-bd_prot"/>
</dbReference>
<dbReference type="GO" id="GO:0003723">
    <property type="term" value="F:RNA binding"/>
    <property type="evidence" value="ECO:0007669"/>
    <property type="project" value="UniProtKB-UniRule"/>
</dbReference>
<reference evidence="6 9" key="4">
    <citation type="submission" date="2016-10" db="EMBL/GenBank/DDBJ databases">
        <title>Draft genome sequence of strain LCT isolated from the Shenzhou X spacecraft of China.</title>
        <authorList>
            <person name="Huang B."/>
        </authorList>
    </citation>
    <scope>NUCLEOTIDE SEQUENCE [LARGE SCALE GENOMIC DNA]</scope>
    <source>
        <strain evidence="6 9">LCT-H5</strain>
    </source>
</reference>
<dbReference type="InterPro" id="IPR023620">
    <property type="entry name" value="SmpB"/>
</dbReference>
<dbReference type="InterPro" id="IPR020081">
    <property type="entry name" value="SsrA-bd_prot_CS"/>
</dbReference>
<dbReference type="Proteomes" id="UP000179540">
    <property type="component" value="Unassembled WGS sequence"/>
</dbReference>
<organism evidence="6 9">
    <name type="scientific">Rothia kristinae</name>
    <dbReference type="NCBI Taxonomy" id="37923"/>
    <lineage>
        <taxon>Bacteria</taxon>
        <taxon>Bacillati</taxon>
        <taxon>Actinomycetota</taxon>
        <taxon>Actinomycetes</taxon>
        <taxon>Micrococcales</taxon>
        <taxon>Micrococcaceae</taxon>
        <taxon>Rothia</taxon>
    </lineage>
</organism>
<evidence type="ECO:0000313" key="10">
    <source>
        <dbReference type="Proteomes" id="UP000594975"/>
    </source>
</evidence>
<dbReference type="NCBIfam" id="TIGR00086">
    <property type="entry name" value="smpB"/>
    <property type="match status" value="1"/>
</dbReference>
<dbReference type="PANTHER" id="PTHR30308:SF2">
    <property type="entry name" value="SSRA-BINDING PROTEIN"/>
    <property type="match status" value="1"/>
</dbReference>
<dbReference type="AlphaFoldDB" id="A0A147E7B1"/>
<accession>A0A147E7B1</accession>
<reference evidence="7 10" key="5">
    <citation type="submission" date="2020-12" db="EMBL/GenBank/DDBJ databases">
        <title>FDA dAtabase for Regulatory Grade micrObial Sequences (FDA-ARGOS): Supporting development and validation of Infectious Disease Dx tests.</title>
        <authorList>
            <person name="Sproer C."/>
            <person name="Gronow S."/>
            <person name="Severitt S."/>
            <person name="Schroder I."/>
            <person name="Tallon L."/>
            <person name="Sadzewicz L."/>
            <person name="Zhao X."/>
            <person name="Boylan J."/>
            <person name="Ott S."/>
            <person name="Bowen H."/>
            <person name="Vavikolanu K."/>
            <person name="Mehta A."/>
            <person name="Aluvathingal J."/>
            <person name="Nadendla S."/>
            <person name="Lowell S."/>
            <person name="Myers T."/>
            <person name="Yan Y."/>
            <person name="Sichtig H."/>
        </authorList>
    </citation>
    <scope>NUCLEOTIDE SEQUENCE [LARGE SCALE GENOMIC DNA]</scope>
    <source>
        <strain evidence="7 10">FDAARGOS_864</strain>
    </source>
</reference>
<keyword evidence="8" id="KW-1185">Reference proteome</keyword>
<comment type="function">
    <text evidence="3">Required for rescue of stalled ribosomes mediated by trans-translation. Binds to transfer-messenger RNA (tmRNA), required for stable association of tmRNA with ribosomes. tmRNA and SmpB together mimic tRNA shape, replacing the anticodon stem-loop with SmpB. tmRNA is encoded by the ssrA gene; the 2 termini fold to resemble tRNA(Ala) and it encodes a 'tag peptide', a short internal open reading frame. During trans-translation Ala-aminoacylated tmRNA acts like a tRNA, entering the A-site of stalled ribosomes, displacing the stalled mRNA. The ribosome then switches to translate the ORF on the tmRNA; the nascent peptide is terminated with the 'tag peptide' encoded by the tmRNA and targeted for degradation. The ribosome is freed to recommence translation, which seems to be the essential function of trans-translation.</text>
</comment>
<reference evidence="5 8" key="3">
    <citation type="submission" date="2016-06" db="EMBL/GenBank/DDBJ databases">
        <title>Identification of putative biosynthetic pathways for the production of bioactive secondary metabolites by the marine actinomycete Kocuria kristinae RUTW2-3.</title>
        <authorList>
            <person name="Waterworth S.C."/>
            <person name="Walmsley T.A."/>
            <person name="Matongo T."/>
            <person name="Davies-Coleman M.T."/>
            <person name="Dorrington R.A."/>
        </authorList>
    </citation>
    <scope>NUCLEOTIDE SEQUENCE [LARGE SCALE GENOMIC DNA]</scope>
    <source>
        <strain evidence="8">RuSp02-3</strain>
        <strain evidence="5">RUTW2-3</strain>
    </source>
</reference>
<reference evidence="8" key="1">
    <citation type="submission" date="2016-04" db="EMBL/GenBank/DDBJ databases">
        <authorList>
            <person name="Waterworth S."/>
            <person name="Matcher G."/>
        </authorList>
    </citation>
    <scope>NUCLEOTIDE SEQUENCE [LARGE SCALE GENOMIC DNA]</scope>
    <source>
        <strain evidence="8">RuSp02-3</strain>
    </source>
</reference>
<feature type="region of interest" description="Disordered" evidence="4">
    <location>
        <begin position="146"/>
        <end position="166"/>
    </location>
</feature>
<keyword evidence="2 3" id="KW-0694">RNA-binding</keyword>
<evidence type="ECO:0000256" key="3">
    <source>
        <dbReference type="HAMAP-Rule" id="MF_00023"/>
    </source>
</evidence>
<dbReference type="Gene3D" id="2.40.280.10">
    <property type="match status" value="1"/>
</dbReference>